<dbReference type="PROSITE" id="PS50056">
    <property type="entry name" value="TYR_PHOSPHATASE_2"/>
    <property type="match status" value="1"/>
</dbReference>
<evidence type="ECO:0000313" key="3">
    <source>
        <dbReference type="EMBL" id="MCH7407855.1"/>
    </source>
</evidence>
<dbReference type="InterPro" id="IPR026893">
    <property type="entry name" value="Tyr/Ser_Pase_IphP-type"/>
</dbReference>
<dbReference type="PANTHER" id="PTHR31126:SF1">
    <property type="entry name" value="TYROSINE SPECIFIC PROTEIN PHOSPHATASES DOMAIN-CONTAINING PROTEIN"/>
    <property type="match status" value="1"/>
</dbReference>
<organism evidence="3 4">
    <name type="scientific">Belliella filtrata</name>
    <dbReference type="NCBI Taxonomy" id="2923435"/>
    <lineage>
        <taxon>Bacteria</taxon>
        <taxon>Pseudomonadati</taxon>
        <taxon>Bacteroidota</taxon>
        <taxon>Cytophagia</taxon>
        <taxon>Cytophagales</taxon>
        <taxon>Cyclobacteriaceae</taxon>
        <taxon>Belliella</taxon>
    </lineage>
</organism>
<dbReference type="Pfam" id="PF13350">
    <property type="entry name" value="Y_phosphatase3"/>
    <property type="match status" value="1"/>
</dbReference>
<name>A0ABS9UUL7_9BACT</name>
<dbReference type="Proteomes" id="UP001165489">
    <property type="component" value="Unassembled WGS sequence"/>
</dbReference>
<comment type="similarity">
    <text evidence="1">Belongs to the protein-tyrosine phosphatase family.</text>
</comment>
<dbReference type="InterPro" id="IPR029021">
    <property type="entry name" value="Prot-tyrosine_phosphatase-like"/>
</dbReference>
<gene>
    <name evidence="3" type="ORF">MM239_00480</name>
</gene>
<evidence type="ECO:0000259" key="2">
    <source>
        <dbReference type="PROSITE" id="PS50056"/>
    </source>
</evidence>
<reference evidence="3" key="1">
    <citation type="submission" date="2022-03" db="EMBL/GenBank/DDBJ databases">
        <title>De novo assembled genomes of Belliella spp. (Cyclobacteriaceae) strains.</title>
        <authorList>
            <person name="Szabo A."/>
            <person name="Korponai K."/>
            <person name="Felfoldi T."/>
        </authorList>
    </citation>
    <scope>NUCLEOTIDE SEQUENCE</scope>
    <source>
        <strain evidence="3">DSM 111904</strain>
    </source>
</reference>
<proteinExistence type="inferred from homology"/>
<dbReference type="RefSeq" id="WP_241345796.1">
    <property type="nucleotide sequence ID" value="NZ_JAKZGP010000001.1"/>
</dbReference>
<evidence type="ECO:0000313" key="4">
    <source>
        <dbReference type="Proteomes" id="UP001165489"/>
    </source>
</evidence>
<dbReference type="SUPFAM" id="SSF52799">
    <property type="entry name" value="(Phosphotyrosine protein) phosphatases II"/>
    <property type="match status" value="1"/>
</dbReference>
<feature type="domain" description="Tyrosine specific protein phosphatases" evidence="2">
    <location>
        <begin position="145"/>
        <end position="219"/>
    </location>
</feature>
<dbReference type="PANTHER" id="PTHR31126">
    <property type="entry name" value="TYROSINE-PROTEIN PHOSPHATASE"/>
    <property type="match status" value="1"/>
</dbReference>
<accession>A0ABS9UUL7</accession>
<dbReference type="Gene3D" id="3.90.190.10">
    <property type="entry name" value="Protein tyrosine phosphatase superfamily"/>
    <property type="match status" value="1"/>
</dbReference>
<dbReference type="InterPro" id="IPR016130">
    <property type="entry name" value="Tyr_Pase_AS"/>
</dbReference>
<dbReference type="PROSITE" id="PS00383">
    <property type="entry name" value="TYR_PHOSPHATASE_1"/>
    <property type="match status" value="1"/>
</dbReference>
<dbReference type="InterPro" id="IPR000387">
    <property type="entry name" value="Tyr_Pase_dom"/>
</dbReference>
<keyword evidence="4" id="KW-1185">Reference proteome</keyword>
<protein>
    <submittedName>
        <fullName evidence="3">Tyrosine-protein phosphatase</fullName>
    </submittedName>
</protein>
<comment type="caution">
    <text evidence="3">The sequence shown here is derived from an EMBL/GenBank/DDBJ whole genome shotgun (WGS) entry which is preliminary data.</text>
</comment>
<dbReference type="EMBL" id="JAKZGP010000001">
    <property type="protein sequence ID" value="MCH7407855.1"/>
    <property type="molecule type" value="Genomic_DNA"/>
</dbReference>
<evidence type="ECO:0000256" key="1">
    <source>
        <dbReference type="ARBA" id="ARBA00009580"/>
    </source>
</evidence>
<sequence>MKQYILIIITSLLSITAFGQKHAGIEKSPNFRELGGIAVNENEKIKEGIIYRSGSFSELENSDAQTFKATGIKTIVDFRSSFEIDKEPDYLPEELDITWINAPIGNLNPAMLGKFTQVLMSPDFDEKAVEQLMIDINVGFIENASDFKPLFDELLETENPLLFHCSAGKDRTGLASSLLLHALGADWDTIMVDFMRSNDAVAKLDKSKPNAYGIPQDRLDMLMGVKPSYLESAWDKAVQKYGTMDNLLSQELGIGEDEKKILRSKYLEKISQ</sequence>